<dbReference type="CDD" id="cd06261">
    <property type="entry name" value="TM_PBP2"/>
    <property type="match status" value="1"/>
</dbReference>
<dbReference type="GO" id="GO:0005886">
    <property type="term" value="C:plasma membrane"/>
    <property type="evidence" value="ECO:0007669"/>
    <property type="project" value="UniProtKB-SubCell"/>
</dbReference>
<evidence type="ECO:0000313" key="15">
    <source>
        <dbReference type="Proteomes" id="UP000254040"/>
    </source>
</evidence>
<evidence type="ECO:0000313" key="12">
    <source>
        <dbReference type="EMBL" id="KTD38309.1"/>
    </source>
</evidence>
<evidence type="ECO:0000256" key="10">
    <source>
        <dbReference type="RuleBase" id="RU363043"/>
    </source>
</evidence>
<dbReference type="GO" id="GO:0035435">
    <property type="term" value="P:phosphate ion transmembrane transport"/>
    <property type="evidence" value="ECO:0007669"/>
    <property type="project" value="InterPro"/>
</dbReference>
<evidence type="ECO:0000256" key="5">
    <source>
        <dbReference type="ARBA" id="ARBA00022475"/>
    </source>
</evidence>
<protein>
    <recommendedName>
        <fullName evidence="3 10">Phosphate transport system permease protein PstA</fullName>
    </recommendedName>
</protein>
<accession>A0A378K1U4</accession>
<dbReference type="AlphaFoldDB" id="A0A378K1U4"/>
<dbReference type="InterPro" id="IPR005672">
    <property type="entry name" value="Phosphate_PstA"/>
</dbReference>
<dbReference type="GO" id="GO:0005315">
    <property type="term" value="F:phosphate transmembrane transporter activity"/>
    <property type="evidence" value="ECO:0007669"/>
    <property type="project" value="InterPro"/>
</dbReference>
<evidence type="ECO:0000256" key="7">
    <source>
        <dbReference type="ARBA" id="ARBA00022692"/>
    </source>
</evidence>
<evidence type="ECO:0000313" key="13">
    <source>
        <dbReference type="EMBL" id="STX63662.1"/>
    </source>
</evidence>
<dbReference type="STRING" id="39962.Lmor_0314"/>
<feature type="transmembrane region" description="Helical" evidence="10">
    <location>
        <begin position="71"/>
        <end position="95"/>
    </location>
</feature>
<dbReference type="NCBIfam" id="TIGR00974">
    <property type="entry name" value="3a0107s02c"/>
    <property type="match status" value="1"/>
</dbReference>
<evidence type="ECO:0000256" key="2">
    <source>
        <dbReference type="ARBA" id="ARBA00007069"/>
    </source>
</evidence>
<dbReference type="Gene3D" id="1.10.3720.10">
    <property type="entry name" value="MetI-like"/>
    <property type="match status" value="1"/>
</dbReference>
<feature type="transmembrane region" description="Helical" evidence="10">
    <location>
        <begin position="251"/>
        <end position="274"/>
    </location>
</feature>
<feature type="transmembrane region" description="Helical" evidence="10">
    <location>
        <begin position="135"/>
        <end position="153"/>
    </location>
</feature>
<evidence type="ECO:0000256" key="9">
    <source>
        <dbReference type="ARBA" id="ARBA00023136"/>
    </source>
</evidence>
<keyword evidence="6" id="KW-0592">Phosphate transport</keyword>
<evidence type="ECO:0000256" key="3">
    <source>
        <dbReference type="ARBA" id="ARBA00016864"/>
    </source>
</evidence>
<keyword evidence="9 10" id="KW-0472">Membrane</keyword>
<sequence>MTLHIIRRKIINSLMLIIASLATFIALSFLGWLFYVLIKLGYPGLHWSVMTLMTPPPGSSGGLLNSITGSLLLSTLAILIGAPIGIMAGVFLAEYHPKGIFSTTVRFIIDILLGAPSIIIGLFIYQIYVIKTGHFSGWAGCFALSILVIPIVARTTENIYTLVPYTLRESVLALGAPQWRLIVFLLSRVINGAVFTGILLALSRIVGEAAPLLFTALNNQFLNLNMNQPMANLPVTIFNFAMSPYPDWQQLAWTGALLITLWVFIINLICRLLIKQHKIAH</sequence>
<dbReference type="RefSeq" id="WP_028384202.1">
    <property type="nucleotide sequence ID" value="NZ_CAAAJG010000035.1"/>
</dbReference>
<dbReference type="PANTHER" id="PTHR42922:SF1">
    <property type="entry name" value="PHOSPHATE TRANSPORT SYSTEM PERMEASE PROTEIN PSTA"/>
    <property type="match status" value="1"/>
</dbReference>
<keyword evidence="14" id="KW-1185">Reference proteome</keyword>
<name>A0A378K1U4_9GAMM</name>
<feature type="transmembrane region" description="Helical" evidence="10">
    <location>
        <begin position="181"/>
        <end position="202"/>
    </location>
</feature>
<dbReference type="EMBL" id="UGOG01000001">
    <property type="protein sequence ID" value="STX63662.1"/>
    <property type="molecule type" value="Genomic_DNA"/>
</dbReference>
<evidence type="ECO:0000259" key="11">
    <source>
        <dbReference type="PROSITE" id="PS50928"/>
    </source>
</evidence>
<keyword evidence="7 10" id="KW-0812">Transmembrane</keyword>
<feature type="domain" description="ABC transmembrane type-1" evidence="11">
    <location>
        <begin position="67"/>
        <end position="270"/>
    </location>
</feature>
<dbReference type="Proteomes" id="UP000054985">
    <property type="component" value="Unassembled WGS sequence"/>
</dbReference>
<dbReference type="Proteomes" id="UP000254040">
    <property type="component" value="Unassembled WGS sequence"/>
</dbReference>
<proteinExistence type="inferred from homology"/>
<dbReference type="EMBL" id="LNYN01000011">
    <property type="protein sequence ID" value="KTD38309.1"/>
    <property type="molecule type" value="Genomic_DNA"/>
</dbReference>
<comment type="subcellular location">
    <subcellularLocation>
        <location evidence="10">Cell inner membrane</location>
        <topology evidence="10">Multi-pass membrane protein</topology>
    </subcellularLocation>
    <subcellularLocation>
        <location evidence="1">Cell membrane</location>
        <topology evidence="1">Multi-pass membrane protein</topology>
    </subcellularLocation>
</comment>
<keyword evidence="4" id="KW-0813">Transport</keyword>
<reference evidence="13 15" key="2">
    <citation type="submission" date="2018-06" db="EMBL/GenBank/DDBJ databases">
        <authorList>
            <consortium name="Pathogen Informatics"/>
            <person name="Doyle S."/>
        </authorList>
    </citation>
    <scope>NUCLEOTIDE SEQUENCE [LARGE SCALE GENOMIC DNA]</scope>
    <source>
        <strain evidence="13 15">NCTC12239</strain>
    </source>
</reference>
<dbReference type="PANTHER" id="PTHR42922">
    <property type="entry name" value="PHOSPHATE TRANSPORT SYSTEM PERMEASE PROTEIN PSTA"/>
    <property type="match status" value="1"/>
</dbReference>
<evidence type="ECO:0000256" key="4">
    <source>
        <dbReference type="ARBA" id="ARBA00022448"/>
    </source>
</evidence>
<keyword evidence="5 10" id="KW-1003">Cell membrane</keyword>
<feature type="transmembrane region" description="Helical" evidence="10">
    <location>
        <begin position="12"/>
        <end position="38"/>
    </location>
</feature>
<comment type="similarity">
    <text evidence="2 10">Belongs to the binding-protein-dependent transport system permease family. CysTW subfamily.</text>
</comment>
<gene>
    <name evidence="13" type="primary">pstA</name>
    <name evidence="12" type="ORF">Lmor_0314</name>
    <name evidence="13" type="ORF">NCTC12239_02610</name>
</gene>
<evidence type="ECO:0000313" key="14">
    <source>
        <dbReference type="Proteomes" id="UP000054985"/>
    </source>
</evidence>
<evidence type="ECO:0000256" key="6">
    <source>
        <dbReference type="ARBA" id="ARBA00022592"/>
    </source>
</evidence>
<dbReference type="PROSITE" id="PS50928">
    <property type="entry name" value="ABC_TM1"/>
    <property type="match status" value="1"/>
</dbReference>
<reference evidence="12 14" key="1">
    <citation type="submission" date="2015-11" db="EMBL/GenBank/DDBJ databases">
        <title>Genomic analysis of 38 Legionella species identifies large and diverse effector repertoires.</title>
        <authorList>
            <person name="Burstein D."/>
            <person name="Amaro F."/>
            <person name="Zusman T."/>
            <person name="Lifshitz Z."/>
            <person name="Cohen O."/>
            <person name="Gilbert J.A."/>
            <person name="Pupko T."/>
            <person name="Shuman H.A."/>
            <person name="Segal G."/>
        </authorList>
    </citation>
    <scope>NUCLEOTIDE SEQUENCE [LARGE SCALE GENOMIC DNA]</scope>
    <source>
        <strain evidence="12 14">ATCC 43877</strain>
    </source>
</reference>
<feature type="transmembrane region" description="Helical" evidence="10">
    <location>
        <begin position="107"/>
        <end position="129"/>
    </location>
</feature>
<dbReference type="InterPro" id="IPR051408">
    <property type="entry name" value="Phosphate_transprt_permease"/>
</dbReference>
<evidence type="ECO:0000256" key="1">
    <source>
        <dbReference type="ARBA" id="ARBA00004651"/>
    </source>
</evidence>
<dbReference type="InterPro" id="IPR000515">
    <property type="entry name" value="MetI-like"/>
</dbReference>
<keyword evidence="8 10" id="KW-1133">Transmembrane helix</keyword>
<dbReference type="Pfam" id="PF00528">
    <property type="entry name" value="BPD_transp_1"/>
    <property type="match status" value="1"/>
</dbReference>
<organism evidence="13 15">
    <name type="scientific">Legionella moravica</name>
    <dbReference type="NCBI Taxonomy" id="39962"/>
    <lineage>
        <taxon>Bacteria</taxon>
        <taxon>Pseudomonadati</taxon>
        <taxon>Pseudomonadota</taxon>
        <taxon>Gammaproteobacteria</taxon>
        <taxon>Legionellales</taxon>
        <taxon>Legionellaceae</taxon>
        <taxon>Legionella</taxon>
    </lineage>
</organism>
<evidence type="ECO:0000256" key="8">
    <source>
        <dbReference type="ARBA" id="ARBA00022989"/>
    </source>
</evidence>
<dbReference type="SUPFAM" id="SSF161098">
    <property type="entry name" value="MetI-like"/>
    <property type="match status" value="1"/>
</dbReference>
<dbReference type="OrthoDB" id="9785113at2"/>
<dbReference type="InterPro" id="IPR035906">
    <property type="entry name" value="MetI-like_sf"/>
</dbReference>